<sequence>MTKKNTMSKGLWERLHEPIKSIKVGHEEVKQTDEKNQKRFDKAIENLIESKGWK</sequence>
<evidence type="ECO:0000313" key="2">
    <source>
        <dbReference type="Proteomes" id="UP001214131"/>
    </source>
</evidence>
<accession>A0ABD7X708</accession>
<dbReference type="RefSeq" id="WP_159233986.1">
    <property type="nucleotide sequence ID" value="NZ_CAKMAM010000001.1"/>
</dbReference>
<dbReference type="EMBL" id="CP118739">
    <property type="protein sequence ID" value="WEA57400.1"/>
    <property type="molecule type" value="Genomic_DNA"/>
</dbReference>
<proteinExistence type="predicted"/>
<reference evidence="1 2" key="1">
    <citation type="submission" date="2023-02" db="EMBL/GenBank/DDBJ databases">
        <title>Comparative genomics and fermentation flavor characterization of five lactic acid bacteria reveal flavor biosynthesis metabolic pathways in fermented muskmelon puree.</title>
        <authorList>
            <person name="Yuan L."/>
            <person name="Li M."/>
            <person name="Xu X."/>
            <person name="Lao F."/>
            <person name="Wu J."/>
        </authorList>
    </citation>
    <scope>NUCLEOTIDE SEQUENCE [LARGE SCALE GENOMIC DNA]</scope>
    <source>
        <strain evidence="1 2">Ca-4</strain>
    </source>
</reference>
<dbReference type="AlphaFoldDB" id="A0ABD7X708"/>
<gene>
    <name evidence="1" type="ORF">PWB86_00515</name>
</gene>
<name>A0ABD7X708_PEDPE</name>
<dbReference type="Proteomes" id="UP001214131">
    <property type="component" value="Chromosome"/>
</dbReference>
<organism evidence="1 2">
    <name type="scientific">Pediococcus pentosaceus</name>
    <dbReference type="NCBI Taxonomy" id="1255"/>
    <lineage>
        <taxon>Bacteria</taxon>
        <taxon>Bacillati</taxon>
        <taxon>Bacillota</taxon>
        <taxon>Bacilli</taxon>
        <taxon>Lactobacillales</taxon>
        <taxon>Lactobacillaceae</taxon>
        <taxon>Pediococcus</taxon>
    </lineage>
</organism>
<evidence type="ECO:0000313" key="1">
    <source>
        <dbReference type="EMBL" id="WEA57400.1"/>
    </source>
</evidence>
<protein>
    <submittedName>
        <fullName evidence="1">Uncharacterized protein</fullName>
    </submittedName>
</protein>